<organism evidence="2 3">
    <name type="scientific">Shouchella lonarensis</name>
    <dbReference type="NCBI Taxonomy" id="1464122"/>
    <lineage>
        <taxon>Bacteria</taxon>
        <taxon>Bacillati</taxon>
        <taxon>Bacillota</taxon>
        <taxon>Bacilli</taxon>
        <taxon>Bacillales</taxon>
        <taxon>Bacillaceae</taxon>
        <taxon>Shouchella</taxon>
    </lineage>
</organism>
<keyword evidence="2" id="KW-0489">Methyltransferase</keyword>
<evidence type="ECO:0000313" key="2">
    <source>
        <dbReference type="EMBL" id="SDC73669.1"/>
    </source>
</evidence>
<dbReference type="GO" id="GO:0032259">
    <property type="term" value="P:methylation"/>
    <property type="evidence" value="ECO:0007669"/>
    <property type="project" value="UniProtKB-KW"/>
</dbReference>
<dbReference type="InterPro" id="IPR007848">
    <property type="entry name" value="Small_mtfrase_dom"/>
</dbReference>
<dbReference type="CDD" id="cd02440">
    <property type="entry name" value="AdoMet_MTases"/>
    <property type="match status" value="1"/>
</dbReference>
<gene>
    <name evidence="2" type="ORF">SAMN05421737_11440</name>
</gene>
<keyword evidence="2" id="KW-0808">Transferase</keyword>
<keyword evidence="3" id="KW-1185">Reference proteome</keyword>
<feature type="domain" description="Methyltransferase small" evidence="1">
    <location>
        <begin position="19"/>
        <end position="173"/>
    </location>
</feature>
<evidence type="ECO:0000259" key="1">
    <source>
        <dbReference type="Pfam" id="PF05175"/>
    </source>
</evidence>
<dbReference type="Gene3D" id="3.40.50.150">
    <property type="entry name" value="Vaccinia Virus protein VP39"/>
    <property type="match status" value="1"/>
</dbReference>
<dbReference type="GO" id="GO:0008168">
    <property type="term" value="F:methyltransferase activity"/>
    <property type="evidence" value="ECO:0007669"/>
    <property type="project" value="UniProtKB-KW"/>
</dbReference>
<evidence type="ECO:0000313" key="3">
    <source>
        <dbReference type="Proteomes" id="UP000242662"/>
    </source>
</evidence>
<dbReference type="EMBL" id="FMYM01000014">
    <property type="protein sequence ID" value="SDC73669.1"/>
    <property type="molecule type" value="Genomic_DNA"/>
</dbReference>
<dbReference type="Pfam" id="PF05175">
    <property type="entry name" value="MTS"/>
    <property type="match status" value="1"/>
</dbReference>
<dbReference type="STRING" id="1464122.SAMN05421737_11440"/>
<accession>A0A1G6P0U6</accession>
<reference evidence="3" key="1">
    <citation type="submission" date="2016-09" db="EMBL/GenBank/DDBJ databases">
        <authorList>
            <person name="Varghese N."/>
            <person name="Submissions S."/>
        </authorList>
    </citation>
    <scope>NUCLEOTIDE SEQUENCE [LARGE SCALE GENOMIC DNA]</scope>
    <source>
        <strain evidence="3">25nlg</strain>
    </source>
</reference>
<dbReference type="InterPro" id="IPR029063">
    <property type="entry name" value="SAM-dependent_MTases_sf"/>
</dbReference>
<dbReference type="PANTHER" id="PTHR47739:SF1">
    <property type="entry name" value="TRNA1(VAL) (ADENINE(37)-N6)-METHYLTRANSFERASE"/>
    <property type="match status" value="1"/>
</dbReference>
<dbReference type="SUPFAM" id="SSF53335">
    <property type="entry name" value="S-adenosyl-L-methionine-dependent methyltransferases"/>
    <property type="match status" value="1"/>
</dbReference>
<sequence>MGKLYEGERSDKIAGTTMSIIQSPDVFSYAMDAILLGRFVRVPSELGQMLDLCSGNGVVGLVLSTRTKGHITLLELQERLHHMAERNILVNQLQSRMTARCGDVRSVSAFVKKNGYDVVTCNPPYFPVHQGEYIKDNRHKALARHELACTLQDVIQASCFALKHGGKLALVHRPERLFEVMSLMRDNELEPKRIRFCHPHANRDANIVLVEAVKGGKAGLQCMPPLVVYEENGKYTKAFQKEYLCNLDM</sequence>
<name>A0A1G6P0U6_9BACI</name>
<dbReference type="PANTHER" id="PTHR47739">
    <property type="entry name" value="TRNA1(VAL) (ADENINE(37)-N6)-METHYLTRANSFERASE"/>
    <property type="match status" value="1"/>
</dbReference>
<dbReference type="AlphaFoldDB" id="A0A1G6P0U6"/>
<proteinExistence type="predicted"/>
<dbReference type="OrthoDB" id="9777257at2"/>
<dbReference type="RefSeq" id="WP_090776671.1">
    <property type="nucleotide sequence ID" value="NZ_FMYM01000014.1"/>
</dbReference>
<dbReference type="Proteomes" id="UP000242662">
    <property type="component" value="Unassembled WGS sequence"/>
</dbReference>
<dbReference type="InterPro" id="IPR050210">
    <property type="entry name" value="tRNA_Adenine-N(6)_MTase"/>
</dbReference>
<protein>
    <submittedName>
        <fullName evidence="2">tRNA1(Val) A37 N6-methylase TrmN6</fullName>
    </submittedName>
</protein>